<reference evidence="1 2" key="1">
    <citation type="journal article" date="2024" name="Commun. Biol.">
        <title>Comparative genomic analysis of thermophilic fungi reveals convergent evolutionary adaptations and gene losses.</title>
        <authorList>
            <person name="Steindorff A.S."/>
            <person name="Aguilar-Pontes M.V."/>
            <person name="Robinson A.J."/>
            <person name="Andreopoulos B."/>
            <person name="LaButti K."/>
            <person name="Kuo A."/>
            <person name="Mondo S."/>
            <person name="Riley R."/>
            <person name="Otillar R."/>
            <person name="Haridas S."/>
            <person name="Lipzen A."/>
            <person name="Grimwood J."/>
            <person name="Schmutz J."/>
            <person name="Clum A."/>
            <person name="Reid I.D."/>
            <person name="Moisan M.C."/>
            <person name="Butler G."/>
            <person name="Nguyen T.T.M."/>
            <person name="Dewar K."/>
            <person name="Conant G."/>
            <person name="Drula E."/>
            <person name="Henrissat B."/>
            <person name="Hansel C."/>
            <person name="Singer S."/>
            <person name="Hutchinson M.I."/>
            <person name="de Vries R.P."/>
            <person name="Natvig D.O."/>
            <person name="Powell A.J."/>
            <person name="Tsang A."/>
            <person name="Grigoriev I.V."/>
        </authorList>
    </citation>
    <scope>NUCLEOTIDE SEQUENCE [LARGE SCALE GENOMIC DNA]</scope>
    <source>
        <strain evidence="1 2">CBS 494.80</strain>
    </source>
</reference>
<dbReference type="Proteomes" id="UP001595075">
    <property type="component" value="Unassembled WGS sequence"/>
</dbReference>
<accession>A0ABR4CZQ9</accession>
<protein>
    <submittedName>
        <fullName evidence="1">Uncharacterized protein</fullName>
    </submittedName>
</protein>
<comment type="caution">
    <text evidence="1">The sequence shown here is derived from an EMBL/GenBank/DDBJ whole genome shotgun (WGS) entry which is preliminary data.</text>
</comment>
<gene>
    <name evidence="1" type="ORF">VTL71DRAFT_332</name>
</gene>
<evidence type="ECO:0000313" key="1">
    <source>
        <dbReference type="EMBL" id="KAL2075389.1"/>
    </source>
</evidence>
<feature type="non-terminal residue" evidence="1">
    <location>
        <position position="69"/>
    </location>
</feature>
<sequence length="69" mass="7797">MPRFEIETEIFSFTSYCISHATQATFLVRNETSIGRAPDRSEGSEAVKNSWRIFIRSGSDVSLHLLLSC</sequence>
<dbReference type="EMBL" id="JAZHXI010000001">
    <property type="protein sequence ID" value="KAL2075389.1"/>
    <property type="molecule type" value="Genomic_DNA"/>
</dbReference>
<evidence type="ECO:0000313" key="2">
    <source>
        <dbReference type="Proteomes" id="UP001595075"/>
    </source>
</evidence>
<keyword evidence="2" id="KW-1185">Reference proteome</keyword>
<organism evidence="1 2">
    <name type="scientific">Oculimacula yallundae</name>
    <dbReference type="NCBI Taxonomy" id="86028"/>
    <lineage>
        <taxon>Eukaryota</taxon>
        <taxon>Fungi</taxon>
        <taxon>Dikarya</taxon>
        <taxon>Ascomycota</taxon>
        <taxon>Pezizomycotina</taxon>
        <taxon>Leotiomycetes</taxon>
        <taxon>Helotiales</taxon>
        <taxon>Ploettnerulaceae</taxon>
        <taxon>Oculimacula</taxon>
    </lineage>
</organism>
<proteinExistence type="predicted"/>
<name>A0ABR4CZQ9_9HELO</name>